<proteinExistence type="predicted"/>
<accession>A0AAD9XTX2</accession>
<dbReference type="GO" id="GO:0004830">
    <property type="term" value="F:tryptophan-tRNA ligase activity"/>
    <property type="evidence" value="ECO:0007669"/>
    <property type="project" value="TreeGrafter"/>
</dbReference>
<dbReference type="PANTHER" id="PTHR10055:SF1">
    <property type="entry name" value="TRYPTOPHAN--TRNA LIGASE, CYTOPLASMIC"/>
    <property type="match status" value="1"/>
</dbReference>
<keyword evidence="4" id="KW-0030">Aminoacyl-tRNA synthetase</keyword>
<dbReference type="SUPFAM" id="SSF52374">
    <property type="entry name" value="Nucleotidylyl transferase"/>
    <property type="match status" value="1"/>
</dbReference>
<reference evidence="6" key="1">
    <citation type="journal article" date="2023" name="Plant J.">
        <title>Genome sequences and population genomics provide insights into the demographic history, inbreeding, and mutation load of two 'living fossil' tree species of Dipteronia.</title>
        <authorList>
            <person name="Feng Y."/>
            <person name="Comes H.P."/>
            <person name="Chen J."/>
            <person name="Zhu S."/>
            <person name="Lu R."/>
            <person name="Zhang X."/>
            <person name="Li P."/>
            <person name="Qiu J."/>
            <person name="Olsen K.M."/>
            <person name="Qiu Y."/>
        </authorList>
    </citation>
    <scope>NUCLEOTIDE SEQUENCE</scope>
    <source>
        <strain evidence="6">KIB01</strain>
    </source>
</reference>
<dbReference type="Proteomes" id="UP001280121">
    <property type="component" value="Unassembled WGS sequence"/>
</dbReference>
<dbReference type="EMBL" id="JANJYI010000001">
    <property type="protein sequence ID" value="KAK2665475.1"/>
    <property type="molecule type" value="Genomic_DNA"/>
</dbReference>
<keyword evidence="3" id="KW-0067">ATP-binding</keyword>
<evidence type="ECO:0000256" key="4">
    <source>
        <dbReference type="ARBA" id="ARBA00023146"/>
    </source>
</evidence>
<gene>
    <name evidence="6" type="ORF">Ddye_004049</name>
</gene>
<protein>
    <recommendedName>
        <fullName evidence="5">Tryptophanyl-tRNA synthetase</fullName>
    </recommendedName>
</protein>
<evidence type="ECO:0000256" key="1">
    <source>
        <dbReference type="ARBA" id="ARBA00022598"/>
    </source>
</evidence>
<name>A0AAD9XTX2_9ROSI</name>
<dbReference type="GO" id="GO:0048608">
    <property type="term" value="P:reproductive structure development"/>
    <property type="evidence" value="ECO:0007669"/>
    <property type="project" value="UniProtKB-ARBA"/>
</dbReference>
<evidence type="ECO:0000256" key="5">
    <source>
        <dbReference type="ARBA" id="ARBA00030268"/>
    </source>
</evidence>
<dbReference type="AlphaFoldDB" id="A0AAD9XTX2"/>
<dbReference type="GO" id="GO:0005737">
    <property type="term" value="C:cytoplasm"/>
    <property type="evidence" value="ECO:0007669"/>
    <property type="project" value="TreeGrafter"/>
</dbReference>
<dbReference type="GO" id="GO:0006436">
    <property type="term" value="P:tryptophanyl-tRNA aminoacylation"/>
    <property type="evidence" value="ECO:0007669"/>
    <property type="project" value="TreeGrafter"/>
</dbReference>
<dbReference type="PROSITE" id="PS00178">
    <property type="entry name" value="AA_TRNA_LIGASE_I"/>
    <property type="match status" value="1"/>
</dbReference>
<evidence type="ECO:0000313" key="7">
    <source>
        <dbReference type="Proteomes" id="UP001280121"/>
    </source>
</evidence>
<comment type="caution">
    <text evidence="6">The sequence shown here is derived from an EMBL/GenBank/DDBJ whole genome shotgun (WGS) entry which is preliminary data.</text>
</comment>
<evidence type="ECO:0000313" key="6">
    <source>
        <dbReference type="EMBL" id="KAK2665475.1"/>
    </source>
</evidence>
<keyword evidence="2" id="KW-0547">Nucleotide-binding</keyword>
<evidence type="ECO:0000256" key="3">
    <source>
        <dbReference type="ARBA" id="ARBA00022840"/>
    </source>
</evidence>
<evidence type="ECO:0000256" key="2">
    <source>
        <dbReference type="ARBA" id="ARBA00022741"/>
    </source>
</evidence>
<keyword evidence="7" id="KW-1185">Reference proteome</keyword>
<sequence>MAFIRNRDDGTKRTLIPVTIEETETLNRRWRDLKPKRERRRRQVTRLNRCVDSSTTKPSAQFFLTCYGRGPSSESLHLGHLVPFMLTKYLQDAFDVPLVIQLSDDEKYLHDKNLSMEECERLGRENAKDIIACGFDRQENLYIC</sequence>
<dbReference type="GO" id="GO:0005524">
    <property type="term" value="F:ATP binding"/>
    <property type="evidence" value="ECO:0007669"/>
    <property type="project" value="UniProtKB-KW"/>
</dbReference>
<dbReference type="Gene3D" id="3.40.50.620">
    <property type="entry name" value="HUPs"/>
    <property type="match status" value="1"/>
</dbReference>
<keyword evidence="1" id="KW-0436">Ligase</keyword>
<dbReference type="InterPro" id="IPR001412">
    <property type="entry name" value="aa-tRNA-synth_I_CS"/>
</dbReference>
<dbReference type="PANTHER" id="PTHR10055">
    <property type="entry name" value="TRYPTOPHANYL-TRNA SYNTHETASE"/>
    <property type="match status" value="1"/>
</dbReference>
<organism evidence="6 7">
    <name type="scientific">Dipteronia dyeriana</name>
    <dbReference type="NCBI Taxonomy" id="168575"/>
    <lineage>
        <taxon>Eukaryota</taxon>
        <taxon>Viridiplantae</taxon>
        <taxon>Streptophyta</taxon>
        <taxon>Embryophyta</taxon>
        <taxon>Tracheophyta</taxon>
        <taxon>Spermatophyta</taxon>
        <taxon>Magnoliopsida</taxon>
        <taxon>eudicotyledons</taxon>
        <taxon>Gunneridae</taxon>
        <taxon>Pentapetalae</taxon>
        <taxon>rosids</taxon>
        <taxon>malvids</taxon>
        <taxon>Sapindales</taxon>
        <taxon>Sapindaceae</taxon>
        <taxon>Hippocastanoideae</taxon>
        <taxon>Acereae</taxon>
        <taxon>Dipteronia</taxon>
    </lineage>
</organism>
<dbReference type="GO" id="GO:0009791">
    <property type="term" value="P:post-embryonic development"/>
    <property type="evidence" value="ECO:0007669"/>
    <property type="project" value="UniProtKB-ARBA"/>
</dbReference>
<dbReference type="InterPro" id="IPR014729">
    <property type="entry name" value="Rossmann-like_a/b/a_fold"/>
</dbReference>